<evidence type="ECO:0000313" key="1">
    <source>
        <dbReference type="EMBL" id="GJM51056.1"/>
    </source>
</evidence>
<dbReference type="Proteomes" id="UP001207736">
    <property type="component" value="Unassembled WGS sequence"/>
</dbReference>
<dbReference type="AlphaFoldDB" id="A0AAV5AUW6"/>
<evidence type="ECO:0008006" key="5">
    <source>
        <dbReference type="Google" id="ProtNLM"/>
    </source>
</evidence>
<gene>
    <name evidence="1" type="ORF">RCZ15_20290</name>
    <name evidence="2" type="ORF">RCZ16_05590</name>
</gene>
<sequence length="143" mass="15941">MKYELIKQGYIPIRLTIIKTLHLVIKAKINGIEGFFVVDTGASNTCVGIEFAEYFGLKKKLSEIKASGAGAVDIETHLSKNNLLTIGKWSKHSVNLILFDLSHINQALILYGFEPLQGIIGADILKKHKAIIDYSQKILYLLK</sequence>
<evidence type="ECO:0000313" key="3">
    <source>
        <dbReference type="Proteomes" id="UP001207736"/>
    </source>
</evidence>
<accession>A0AAV5AUW6</accession>
<dbReference type="RefSeq" id="WP_264846487.1">
    <property type="nucleotide sequence ID" value="NZ_BPMA01000021.1"/>
</dbReference>
<dbReference type="SUPFAM" id="SSF50630">
    <property type="entry name" value="Acid proteases"/>
    <property type="match status" value="1"/>
</dbReference>
<dbReference type="Proteomes" id="UP001208692">
    <property type="component" value="Unassembled WGS sequence"/>
</dbReference>
<keyword evidence="4" id="KW-1185">Reference proteome</keyword>
<protein>
    <recommendedName>
        <fullName evidence="5">Acid protease</fullName>
    </recommendedName>
</protein>
<dbReference type="CDD" id="cd05483">
    <property type="entry name" value="retropepsin_like_bacteria"/>
    <property type="match status" value="1"/>
</dbReference>
<proteinExistence type="predicted"/>
<dbReference type="EMBL" id="BQKB01000009">
    <property type="protein sequence ID" value="GJM52241.1"/>
    <property type="molecule type" value="Genomic_DNA"/>
</dbReference>
<comment type="caution">
    <text evidence="1">The sequence shown here is derived from an EMBL/GenBank/DDBJ whole genome shotgun (WGS) entry which is preliminary data.</text>
</comment>
<dbReference type="Pfam" id="PF13650">
    <property type="entry name" value="Asp_protease_2"/>
    <property type="match status" value="1"/>
</dbReference>
<reference evidence="1 4" key="1">
    <citation type="submission" date="2021-11" db="EMBL/GenBank/DDBJ databases">
        <title>Draft genome sequence of Capnocytophaga sp. strain KC07075 isolated from cat oral cavity.</title>
        <authorList>
            <person name="Suzuki M."/>
            <person name="Imaoka K."/>
            <person name="Kimura M."/>
            <person name="Morikawa S."/>
            <person name="Maeda K."/>
        </authorList>
    </citation>
    <scope>NUCLEOTIDE SEQUENCE</scope>
    <source>
        <strain evidence="1">KC07075</strain>
        <strain evidence="2 4">KC07079</strain>
    </source>
</reference>
<organism evidence="1 3">
    <name type="scientific">Capnocytophaga catalasegens</name>
    <dbReference type="NCBI Taxonomy" id="1004260"/>
    <lineage>
        <taxon>Bacteria</taxon>
        <taxon>Pseudomonadati</taxon>
        <taxon>Bacteroidota</taxon>
        <taxon>Flavobacteriia</taxon>
        <taxon>Flavobacteriales</taxon>
        <taxon>Flavobacteriaceae</taxon>
        <taxon>Capnocytophaga</taxon>
    </lineage>
</organism>
<dbReference type="InterPro" id="IPR034122">
    <property type="entry name" value="Retropepsin-like_bacterial"/>
</dbReference>
<evidence type="ECO:0000313" key="2">
    <source>
        <dbReference type="EMBL" id="GJM52241.1"/>
    </source>
</evidence>
<dbReference type="Gene3D" id="2.40.70.10">
    <property type="entry name" value="Acid Proteases"/>
    <property type="match status" value="1"/>
</dbReference>
<dbReference type="EMBL" id="BQKA01000036">
    <property type="protein sequence ID" value="GJM51056.1"/>
    <property type="molecule type" value="Genomic_DNA"/>
</dbReference>
<dbReference type="InterPro" id="IPR021109">
    <property type="entry name" value="Peptidase_aspartic_dom_sf"/>
</dbReference>
<evidence type="ECO:0000313" key="4">
    <source>
        <dbReference type="Proteomes" id="UP001208692"/>
    </source>
</evidence>
<name>A0AAV5AUW6_9FLAO</name>